<sequence>MPPQERREHSGSDPLRRLERLPRRLRLEAVRGLRRRRRPVTASRRRVAVIAAALMLTAAGSLAVWTVASSARPDSAPAPVPPAYVAQVRSTTLATTQRLTGDLRHPALATLTARSAGTLTAVPAATSEPAPGDVLFRVDTSPVVLLGGSFPVWRDLSQGAKGEDVLQLERNLADLGYFSRVPDEEFLEPTTEAVKKWQKAIGVSETGVVSQSSIVFVPEPARVGSTSTALGAVVDASTVVAALTTRMPSVAVKVPLAKQALATVGSSVTVTLMDGRTTSGSISSVGQPVAEAGKQSDSGGQSVPDRFVPIEIALTDLAQLGAVQEGPVAVDLVGERHENVLAVPVDALLAQPGGGFAVEVVTDGATRSTVPVTTGLYEDALVEVSGEGLAEGTTVVSAQP</sequence>
<reference evidence="4 5" key="1">
    <citation type="submission" date="2018-03" db="EMBL/GenBank/DDBJ databases">
        <title>Bacteriophage NCPPB3778 and a type I-E CRISPR drive the evolution of the US Biological Select Agent, Rathayibacter toxicus.</title>
        <authorList>
            <person name="Davis E.W.II."/>
            <person name="Tabima J.F."/>
            <person name="Weisberg A.J."/>
            <person name="Dantas Lopes L."/>
            <person name="Wiseman M.S."/>
            <person name="Wiseman M.S."/>
            <person name="Pupko T."/>
            <person name="Belcher M.S."/>
            <person name="Sechler A.J."/>
            <person name="Tancos M.A."/>
            <person name="Schroeder B.K."/>
            <person name="Murray T.D."/>
            <person name="Luster D.G."/>
            <person name="Schneider W.L."/>
            <person name="Rogers E."/>
            <person name="Andreote F.D."/>
            <person name="Grunwald N.J."/>
            <person name="Putnam M.L."/>
            <person name="Chang J.H."/>
        </authorList>
    </citation>
    <scope>NUCLEOTIDE SEQUENCE [LARGE SCALE GENOMIC DNA]</scope>
    <source>
        <strain evidence="4 5">NCCPB 2253</strain>
    </source>
</reference>
<feature type="region of interest" description="Disordered" evidence="1">
    <location>
        <begin position="279"/>
        <end position="302"/>
    </location>
</feature>
<gene>
    <name evidence="4" type="ORF">C7V51_12120</name>
</gene>
<proteinExistence type="predicted"/>
<dbReference type="EMBL" id="CP028130">
    <property type="protein sequence ID" value="AZZ56542.1"/>
    <property type="molecule type" value="Genomic_DNA"/>
</dbReference>
<evidence type="ECO:0000256" key="2">
    <source>
        <dbReference type="SAM" id="Phobius"/>
    </source>
</evidence>
<dbReference type="Proteomes" id="UP000283946">
    <property type="component" value="Chromosome"/>
</dbReference>
<accession>A0AAD1AFJ1</accession>
<dbReference type="Gene3D" id="1.10.101.10">
    <property type="entry name" value="PGBD-like superfamily/PGBD"/>
    <property type="match status" value="1"/>
</dbReference>
<dbReference type="Gene3D" id="2.40.420.20">
    <property type="match status" value="1"/>
</dbReference>
<evidence type="ECO:0000313" key="4">
    <source>
        <dbReference type="EMBL" id="AZZ56542.1"/>
    </source>
</evidence>
<keyword evidence="2" id="KW-1133">Transmembrane helix</keyword>
<dbReference type="Pfam" id="PF01471">
    <property type="entry name" value="PG_binding_1"/>
    <property type="match status" value="1"/>
</dbReference>
<feature type="domain" description="Peptidoglycan binding-like" evidence="3">
    <location>
        <begin position="162"/>
        <end position="210"/>
    </location>
</feature>
<dbReference type="InterPro" id="IPR036365">
    <property type="entry name" value="PGBD-like_sf"/>
</dbReference>
<organism evidence="4 5">
    <name type="scientific">Rathayibacter iranicus</name>
    <dbReference type="NCBI Taxonomy" id="59737"/>
    <lineage>
        <taxon>Bacteria</taxon>
        <taxon>Bacillati</taxon>
        <taxon>Actinomycetota</taxon>
        <taxon>Actinomycetes</taxon>
        <taxon>Micrococcales</taxon>
        <taxon>Microbacteriaceae</taxon>
        <taxon>Rathayibacter</taxon>
    </lineage>
</organism>
<dbReference type="InterPro" id="IPR036366">
    <property type="entry name" value="PGBDSf"/>
</dbReference>
<feature type="transmembrane region" description="Helical" evidence="2">
    <location>
        <begin position="47"/>
        <end position="68"/>
    </location>
</feature>
<evidence type="ECO:0000256" key="1">
    <source>
        <dbReference type="SAM" id="MobiDB-lite"/>
    </source>
</evidence>
<evidence type="ECO:0000259" key="3">
    <source>
        <dbReference type="Pfam" id="PF01471"/>
    </source>
</evidence>
<dbReference type="InterPro" id="IPR002477">
    <property type="entry name" value="Peptidoglycan-bd-like"/>
</dbReference>
<evidence type="ECO:0000313" key="5">
    <source>
        <dbReference type="Proteomes" id="UP000283946"/>
    </source>
</evidence>
<name>A0AAD1AFJ1_9MICO</name>
<dbReference type="KEGG" id="ria:C7V51_12120"/>
<keyword evidence="2" id="KW-0472">Membrane</keyword>
<keyword evidence="2" id="KW-0812">Transmembrane</keyword>
<dbReference type="AlphaFoldDB" id="A0AAD1AFJ1"/>
<protein>
    <submittedName>
        <fullName evidence="4">Peptidoglycan-binding protein</fullName>
    </submittedName>
</protein>
<dbReference type="SUPFAM" id="SSF47090">
    <property type="entry name" value="PGBD-like"/>
    <property type="match status" value="1"/>
</dbReference>